<dbReference type="Gene3D" id="1.20.1280.50">
    <property type="match status" value="1"/>
</dbReference>
<dbReference type="PANTHER" id="PTHR31900">
    <property type="entry name" value="F-BOX/RNI SUPERFAMILY PROTEIN-RELATED"/>
    <property type="match status" value="1"/>
</dbReference>
<evidence type="ECO:0000313" key="5">
    <source>
        <dbReference type="Proteomes" id="UP001180020"/>
    </source>
</evidence>
<dbReference type="InterPro" id="IPR036047">
    <property type="entry name" value="F-box-like_dom_sf"/>
</dbReference>
<evidence type="ECO:0000259" key="2">
    <source>
        <dbReference type="Pfam" id="PF00646"/>
    </source>
</evidence>
<dbReference type="InterPro" id="IPR050232">
    <property type="entry name" value="FBL13/AtMIF1-like"/>
</dbReference>
<feature type="region of interest" description="Disordered" evidence="1">
    <location>
        <begin position="1"/>
        <end position="30"/>
    </location>
</feature>
<reference evidence="4" key="1">
    <citation type="journal article" date="2023" name="Nat. Commun.">
        <title>Diploid and tetraploid genomes of Acorus and the evolution of monocots.</title>
        <authorList>
            <person name="Ma L."/>
            <person name="Liu K.W."/>
            <person name="Li Z."/>
            <person name="Hsiao Y.Y."/>
            <person name="Qi Y."/>
            <person name="Fu T."/>
            <person name="Tang G.D."/>
            <person name="Zhang D."/>
            <person name="Sun W.H."/>
            <person name="Liu D.K."/>
            <person name="Li Y."/>
            <person name="Chen G.Z."/>
            <person name="Liu X.D."/>
            <person name="Liao X.Y."/>
            <person name="Jiang Y.T."/>
            <person name="Yu X."/>
            <person name="Hao Y."/>
            <person name="Huang J."/>
            <person name="Zhao X.W."/>
            <person name="Ke S."/>
            <person name="Chen Y.Y."/>
            <person name="Wu W.L."/>
            <person name="Hsu J.L."/>
            <person name="Lin Y.F."/>
            <person name="Huang M.D."/>
            <person name="Li C.Y."/>
            <person name="Huang L."/>
            <person name="Wang Z.W."/>
            <person name="Zhao X."/>
            <person name="Zhong W.Y."/>
            <person name="Peng D.H."/>
            <person name="Ahmad S."/>
            <person name="Lan S."/>
            <person name="Zhang J.S."/>
            <person name="Tsai W.C."/>
            <person name="Van de Peer Y."/>
            <person name="Liu Z.J."/>
        </authorList>
    </citation>
    <scope>NUCLEOTIDE SEQUENCE</scope>
    <source>
        <strain evidence="4">CP</strain>
    </source>
</reference>
<feature type="domain" description="At1g61320/AtMIF1 LRR" evidence="3">
    <location>
        <begin position="143"/>
        <end position="472"/>
    </location>
</feature>
<evidence type="ECO:0000259" key="3">
    <source>
        <dbReference type="Pfam" id="PF23622"/>
    </source>
</evidence>
<sequence length="484" mass="55161">MGKKKNKKVSRKKVDRSSAPPMNMNMEGSRNDIDRISALPNNLILRILSFTGTKSAVRTGLLSKRWRSLWTAVPVLDFDHQEFCHLLKGPDDFEKLIENMILDEGRVPMDLFSFFHRRAERMSIDEFVLFVNATLKRCGKTDLQRFRLYAEGYVDPRQVSAWINHAVSRNIADLELELPTHEHMSMSCDIYKGCSELPSSIFKCKSLTSLKLRMTQCWFFNTPATVKLHGLVTLHLEVIAWRDDSLENVISKCPNLETLYLNFCCFQRLSVSSRRLKDLTIRECSCPVEIQIFAPNLLSLHYSRSWEQKISLKCSSKLVNARVDIIGDDVGPCYTSLVGFLGSVSHVATLKLRSSILQVLYKERHLFKLLPTFPNLKHLKFRGVFPDFSIEALACLLKHSPSLETLKITDFGLPAFLGIVDNTDGWRSRILSSDCLLHLREVKMKGFNSSPGKLEFLKFLLMNSVSLQKVTLIPASVVCPPPVF</sequence>
<dbReference type="AlphaFoldDB" id="A0AAV9DQD8"/>
<protein>
    <submittedName>
        <fullName evidence="4">F-box/LRR-repeat protein 13</fullName>
    </submittedName>
</protein>
<evidence type="ECO:0000313" key="4">
    <source>
        <dbReference type="EMBL" id="KAK1303364.1"/>
    </source>
</evidence>
<gene>
    <name evidence="4" type="primary">FBL13</name>
    <name evidence="4" type="ORF">QJS10_CPB11g00991</name>
</gene>
<reference evidence="4" key="2">
    <citation type="submission" date="2023-06" db="EMBL/GenBank/DDBJ databases">
        <authorList>
            <person name="Ma L."/>
            <person name="Liu K.-W."/>
            <person name="Li Z."/>
            <person name="Hsiao Y.-Y."/>
            <person name="Qi Y."/>
            <person name="Fu T."/>
            <person name="Tang G."/>
            <person name="Zhang D."/>
            <person name="Sun W.-H."/>
            <person name="Liu D.-K."/>
            <person name="Li Y."/>
            <person name="Chen G.-Z."/>
            <person name="Liu X.-D."/>
            <person name="Liao X.-Y."/>
            <person name="Jiang Y.-T."/>
            <person name="Yu X."/>
            <person name="Hao Y."/>
            <person name="Huang J."/>
            <person name="Zhao X.-W."/>
            <person name="Ke S."/>
            <person name="Chen Y.-Y."/>
            <person name="Wu W.-L."/>
            <person name="Hsu J.-L."/>
            <person name="Lin Y.-F."/>
            <person name="Huang M.-D."/>
            <person name="Li C.-Y."/>
            <person name="Huang L."/>
            <person name="Wang Z.-W."/>
            <person name="Zhao X."/>
            <person name="Zhong W.-Y."/>
            <person name="Peng D.-H."/>
            <person name="Ahmad S."/>
            <person name="Lan S."/>
            <person name="Zhang J.-S."/>
            <person name="Tsai W.-C."/>
            <person name="Van De Peer Y."/>
            <person name="Liu Z.-J."/>
        </authorList>
    </citation>
    <scope>NUCLEOTIDE SEQUENCE</scope>
    <source>
        <strain evidence="4">CP</strain>
        <tissue evidence="4">Leaves</tissue>
    </source>
</reference>
<proteinExistence type="predicted"/>
<dbReference type="InterPro" id="IPR055357">
    <property type="entry name" value="LRR_At1g61320_AtMIF1"/>
</dbReference>
<feature type="compositionally biased region" description="Basic residues" evidence="1">
    <location>
        <begin position="1"/>
        <end position="14"/>
    </location>
</feature>
<dbReference type="InterPro" id="IPR001810">
    <property type="entry name" value="F-box_dom"/>
</dbReference>
<keyword evidence="5" id="KW-1185">Reference proteome</keyword>
<dbReference type="CDD" id="cd22160">
    <property type="entry name" value="F-box_AtFBL13-like"/>
    <property type="match status" value="1"/>
</dbReference>
<dbReference type="InterPro" id="IPR032675">
    <property type="entry name" value="LRR_dom_sf"/>
</dbReference>
<evidence type="ECO:0000256" key="1">
    <source>
        <dbReference type="SAM" id="MobiDB-lite"/>
    </source>
</evidence>
<name>A0AAV9DQD8_ACOCL</name>
<dbReference type="Pfam" id="PF00646">
    <property type="entry name" value="F-box"/>
    <property type="match status" value="1"/>
</dbReference>
<dbReference type="Gene3D" id="3.80.10.10">
    <property type="entry name" value="Ribonuclease Inhibitor"/>
    <property type="match status" value="2"/>
</dbReference>
<organism evidence="4 5">
    <name type="scientific">Acorus calamus</name>
    <name type="common">Sweet flag</name>
    <dbReference type="NCBI Taxonomy" id="4465"/>
    <lineage>
        <taxon>Eukaryota</taxon>
        <taxon>Viridiplantae</taxon>
        <taxon>Streptophyta</taxon>
        <taxon>Embryophyta</taxon>
        <taxon>Tracheophyta</taxon>
        <taxon>Spermatophyta</taxon>
        <taxon>Magnoliopsida</taxon>
        <taxon>Liliopsida</taxon>
        <taxon>Acoraceae</taxon>
        <taxon>Acorus</taxon>
    </lineage>
</organism>
<dbReference type="InterPro" id="IPR053781">
    <property type="entry name" value="F-box_AtFBL13-like"/>
</dbReference>
<dbReference type="PANTHER" id="PTHR31900:SF30">
    <property type="entry name" value="SUPERFAMILY PROTEIN, PUTATIVE-RELATED"/>
    <property type="match status" value="1"/>
</dbReference>
<dbReference type="SUPFAM" id="SSF81383">
    <property type="entry name" value="F-box domain"/>
    <property type="match status" value="1"/>
</dbReference>
<feature type="domain" description="F-box" evidence="2">
    <location>
        <begin position="36"/>
        <end position="74"/>
    </location>
</feature>
<dbReference type="EMBL" id="JAUJYO010000011">
    <property type="protein sequence ID" value="KAK1303364.1"/>
    <property type="molecule type" value="Genomic_DNA"/>
</dbReference>
<dbReference type="Proteomes" id="UP001180020">
    <property type="component" value="Unassembled WGS sequence"/>
</dbReference>
<dbReference type="SUPFAM" id="SSF52047">
    <property type="entry name" value="RNI-like"/>
    <property type="match status" value="1"/>
</dbReference>
<accession>A0AAV9DQD8</accession>
<dbReference type="Pfam" id="PF23622">
    <property type="entry name" value="LRR_At1g61320_AtMIF1"/>
    <property type="match status" value="1"/>
</dbReference>
<comment type="caution">
    <text evidence="4">The sequence shown here is derived from an EMBL/GenBank/DDBJ whole genome shotgun (WGS) entry which is preliminary data.</text>
</comment>